<keyword evidence="2" id="KW-1185">Reference proteome</keyword>
<reference evidence="1" key="1">
    <citation type="journal article" date="2023" name="G3 (Bethesda)">
        <title>A reference genome for the long-term kleptoplast-retaining sea slug Elysia crispata morphotype clarki.</title>
        <authorList>
            <person name="Eastman K.E."/>
            <person name="Pendleton A.L."/>
            <person name="Shaikh M.A."/>
            <person name="Suttiyut T."/>
            <person name="Ogas R."/>
            <person name="Tomko P."/>
            <person name="Gavelis G."/>
            <person name="Widhalm J.R."/>
            <person name="Wisecaver J.H."/>
        </authorList>
    </citation>
    <scope>NUCLEOTIDE SEQUENCE</scope>
    <source>
        <strain evidence="1">ECLA1</strain>
    </source>
</reference>
<dbReference type="AlphaFoldDB" id="A0AAE0ZLI6"/>
<evidence type="ECO:0000313" key="1">
    <source>
        <dbReference type="EMBL" id="KAK3771694.1"/>
    </source>
</evidence>
<comment type="caution">
    <text evidence="1">The sequence shown here is derived from an EMBL/GenBank/DDBJ whole genome shotgun (WGS) entry which is preliminary data.</text>
</comment>
<evidence type="ECO:0000313" key="2">
    <source>
        <dbReference type="Proteomes" id="UP001283361"/>
    </source>
</evidence>
<sequence>MGFWRSIISECARSESSFITCVCEEKKQECECGGRGHSTNLLCLATVLAVTVMAPTIGRRVIPTSFTATPHPASRRLLAEICGQQNNLNDRLASFVGDVKAGMSSATRHESLEMKKKEYQRDLIADT</sequence>
<organism evidence="1 2">
    <name type="scientific">Elysia crispata</name>
    <name type="common">lettuce slug</name>
    <dbReference type="NCBI Taxonomy" id="231223"/>
    <lineage>
        <taxon>Eukaryota</taxon>
        <taxon>Metazoa</taxon>
        <taxon>Spiralia</taxon>
        <taxon>Lophotrochozoa</taxon>
        <taxon>Mollusca</taxon>
        <taxon>Gastropoda</taxon>
        <taxon>Heterobranchia</taxon>
        <taxon>Euthyneura</taxon>
        <taxon>Panpulmonata</taxon>
        <taxon>Sacoglossa</taxon>
        <taxon>Placobranchoidea</taxon>
        <taxon>Plakobranchidae</taxon>
        <taxon>Elysia</taxon>
    </lineage>
</organism>
<protein>
    <submittedName>
        <fullName evidence="1">Uncharacterized protein</fullName>
    </submittedName>
</protein>
<gene>
    <name evidence="1" type="ORF">RRG08_035750</name>
</gene>
<dbReference type="Proteomes" id="UP001283361">
    <property type="component" value="Unassembled WGS sequence"/>
</dbReference>
<name>A0AAE0ZLI6_9GAST</name>
<accession>A0AAE0ZLI6</accession>
<proteinExistence type="predicted"/>
<dbReference type="EMBL" id="JAWDGP010003691">
    <property type="protein sequence ID" value="KAK3771694.1"/>
    <property type="molecule type" value="Genomic_DNA"/>
</dbReference>